<sequence>MTDERAEFSKRLAAAMLAQGHEPRPGVLVTQFNLRFRGTSVVFQTASRWLNGKGIPEQDKLVVLADWLKESPEFLRFGDRAARGKRGARQVKEEASTYDDQKVFDIYRTLPAAQQKVVCDVILALAAPPSRQSVSAKRSAGTKTDSRR</sequence>
<evidence type="ECO:0000256" key="1">
    <source>
        <dbReference type="SAM" id="MobiDB-lite"/>
    </source>
</evidence>
<accession>A0ABW0T0G1</accession>
<feature type="region of interest" description="Disordered" evidence="1">
    <location>
        <begin position="129"/>
        <end position="148"/>
    </location>
</feature>
<organism evidence="2 3">
    <name type="scientific">Rhodanobacter terrae</name>
    <dbReference type="NCBI Taxonomy" id="418647"/>
    <lineage>
        <taxon>Bacteria</taxon>
        <taxon>Pseudomonadati</taxon>
        <taxon>Pseudomonadota</taxon>
        <taxon>Gammaproteobacteria</taxon>
        <taxon>Lysobacterales</taxon>
        <taxon>Rhodanobacteraceae</taxon>
        <taxon>Rhodanobacter</taxon>
    </lineage>
</organism>
<evidence type="ECO:0000313" key="2">
    <source>
        <dbReference type="EMBL" id="MFC5582089.1"/>
    </source>
</evidence>
<dbReference type="EMBL" id="JBHSNG010000014">
    <property type="protein sequence ID" value="MFC5582089.1"/>
    <property type="molecule type" value="Genomic_DNA"/>
</dbReference>
<evidence type="ECO:0008006" key="4">
    <source>
        <dbReference type="Google" id="ProtNLM"/>
    </source>
</evidence>
<gene>
    <name evidence="2" type="ORF">ACFPPB_13280</name>
</gene>
<dbReference type="Proteomes" id="UP001596111">
    <property type="component" value="Unassembled WGS sequence"/>
</dbReference>
<comment type="caution">
    <text evidence="2">The sequence shown here is derived from an EMBL/GenBank/DDBJ whole genome shotgun (WGS) entry which is preliminary data.</text>
</comment>
<proteinExistence type="predicted"/>
<reference evidence="3" key="1">
    <citation type="journal article" date="2019" name="Int. J. Syst. Evol. Microbiol.">
        <title>The Global Catalogue of Microorganisms (GCM) 10K type strain sequencing project: providing services to taxonomists for standard genome sequencing and annotation.</title>
        <authorList>
            <consortium name="The Broad Institute Genomics Platform"/>
            <consortium name="The Broad Institute Genome Sequencing Center for Infectious Disease"/>
            <person name="Wu L."/>
            <person name="Ma J."/>
        </authorList>
    </citation>
    <scope>NUCLEOTIDE SEQUENCE [LARGE SCALE GENOMIC DNA]</scope>
    <source>
        <strain evidence="3">CGMCC 1.13587</strain>
    </source>
</reference>
<protein>
    <recommendedName>
        <fullName evidence="4">Transcriptional regulator</fullName>
    </recommendedName>
</protein>
<evidence type="ECO:0000313" key="3">
    <source>
        <dbReference type="Proteomes" id="UP001596111"/>
    </source>
</evidence>
<dbReference type="RefSeq" id="WP_377327842.1">
    <property type="nucleotide sequence ID" value="NZ_JBHSNG010000014.1"/>
</dbReference>
<name>A0ABW0T0G1_9GAMM</name>
<keyword evidence="3" id="KW-1185">Reference proteome</keyword>